<evidence type="ECO:0000313" key="2">
    <source>
        <dbReference type="Proteomes" id="UP001310022"/>
    </source>
</evidence>
<dbReference type="Proteomes" id="UP001310022">
    <property type="component" value="Unassembled WGS sequence"/>
</dbReference>
<sequence length="60" mass="7220">MIFVSPLVFYFFASTFYKIIPFDKKEVFKILSNFYKRGSLMLGIKPVGVGWIFMYRYINF</sequence>
<reference evidence="1 2" key="1">
    <citation type="submission" date="2021-12" db="EMBL/GenBank/DDBJ databases">
        <title>Genome sequencing of bacteria with rrn-lacking chromosome and rrn-plasmid.</title>
        <authorList>
            <person name="Anda M."/>
            <person name="Iwasaki W."/>
        </authorList>
    </citation>
    <scope>NUCLEOTIDE SEQUENCE [LARGE SCALE GENOMIC DNA]</scope>
    <source>
        <strain evidence="1 2">NBRC 15940</strain>
    </source>
</reference>
<dbReference type="EMBL" id="BQKE01000002">
    <property type="protein sequence ID" value="GJM63401.1"/>
    <property type="molecule type" value="Genomic_DNA"/>
</dbReference>
<evidence type="ECO:0000313" key="1">
    <source>
        <dbReference type="EMBL" id="GJM63401.1"/>
    </source>
</evidence>
<accession>A0AAN5ANJ6</accession>
<name>A0AAN5ANJ6_9BACT</name>
<organism evidence="1 2">
    <name type="scientific">Persicobacter diffluens</name>
    <dbReference type="NCBI Taxonomy" id="981"/>
    <lineage>
        <taxon>Bacteria</taxon>
        <taxon>Pseudomonadati</taxon>
        <taxon>Bacteroidota</taxon>
        <taxon>Cytophagia</taxon>
        <taxon>Cytophagales</taxon>
        <taxon>Persicobacteraceae</taxon>
        <taxon>Persicobacter</taxon>
    </lineage>
</organism>
<dbReference type="AlphaFoldDB" id="A0AAN5ANJ6"/>
<keyword evidence="2" id="KW-1185">Reference proteome</keyword>
<proteinExistence type="predicted"/>
<comment type="caution">
    <text evidence="1">The sequence shown here is derived from an EMBL/GenBank/DDBJ whole genome shotgun (WGS) entry which is preliminary data.</text>
</comment>
<protein>
    <submittedName>
        <fullName evidence="1">Uncharacterized protein</fullName>
    </submittedName>
</protein>
<gene>
    <name evidence="1" type="ORF">PEDI_39530</name>
</gene>